<reference evidence="2 3" key="1">
    <citation type="journal article" date="2015" name="Sci. Rep.">
        <title>The power of single molecule real-time sequencing technology in the de novo assembly of a eukaryotic genome.</title>
        <authorList>
            <person name="Sakai H."/>
            <person name="Naito K."/>
            <person name="Ogiso-Tanaka E."/>
            <person name="Takahashi Y."/>
            <person name="Iseki K."/>
            <person name="Muto C."/>
            <person name="Satou K."/>
            <person name="Teruya K."/>
            <person name="Shiroma A."/>
            <person name="Shimoji M."/>
            <person name="Hirano T."/>
            <person name="Itoh T."/>
            <person name="Kaga A."/>
            <person name="Tomooka N."/>
        </authorList>
    </citation>
    <scope>NUCLEOTIDE SEQUENCE [LARGE SCALE GENOMIC DNA]</scope>
    <source>
        <strain evidence="3">cv. Shumari</strain>
    </source>
</reference>
<dbReference type="EMBL" id="AP015034">
    <property type="protein sequence ID" value="BAT74404.1"/>
    <property type="molecule type" value="Genomic_DNA"/>
</dbReference>
<dbReference type="AlphaFoldDB" id="A0A0S3R179"/>
<dbReference type="Gene3D" id="3.30.420.10">
    <property type="entry name" value="Ribonuclease H-like superfamily/Ribonuclease H"/>
    <property type="match status" value="1"/>
</dbReference>
<name>A0A0S3R179_PHAAN</name>
<dbReference type="InterPro" id="IPR041588">
    <property type="entry name" value="Integrase_H2C2"/>
</dbReference>
<dbReference type="Pfam" id="PF17921">
    <property type="entry name" value="Integrase_H2C2"/>
    <property type="match status" value="1"/>
</dbReference>
<dbReference type="SUPFAM" id="SSF53098">
    <property type="entry name" value="Ribonuclease H-like"/>
    <property type="match status" value="1"/>
</dbReference>
<evidence type="ECO:0000313" key="3">
    <source>
        <dbReference type="Proteomes" id="UP000291084"/>
    </source>
</evidence>
<organism evidence="2 3">
    <name type="scientific">Vigna angularis var. angularis</name>
    <dbReference type="NCBI Taxonomy" id="157739"/>
    <lineage>
        <taxon>Eukaryota</taxon>
        <taxon>Viridiplantae</taxon>
        <taxon>Streptophyta</taxon>
        <taxon>Embryophyta</taxon>
        <taxon>Tracheophyta</taxon>
        <taxon>Spermatophyta</taxon>
        <taxon>Magnoliopsida</taxon>
        <taxon>eudicotyledons</taxon>
        <taxon>Gunneridae</taxon>
        <taxon>Pentapetalae</taxon>
        <taxon>rosids</taxon>
        <taxon>fabids</taxon>
        <taxon>Fabales</taxon>
        <taxon>Fabaceae</taxon>
        <taxon>Papilionoideae</taxon>
        <taxon>50 kb inversion clade</taxon>
        <taxon>NPAAA clade</taxon>
        <taxon>indigoferoid/millettioid clade</taxon>
        <taxon>Phaseoleae</taxon>
        <taxon>Vigna</taxon>
    </lineage>
</organism>
<protein>
    <recommendedName>
        <fullName evidence="1">Integrase zinc-binding domain-containing protein</fullName>
    </recommendedName>
</protein>
<dbReference type="GO" id="GO:0003676">
    <property type="term" value="F:nucleic acid binding"/>
    <property type="evidence" value="ECO:0007669"/>
    <property type="project" value="InterPro"/>
</dbReference>
<accession>A0A0S3R179</accession>
<dbReference type="InterPro" id="IPR036397">
    <property type="entry name" value="RNaseH_sf"/>
</dbReference>
<dbReference type="Proteomes" id="UP000291084">
    <property type="component" value="Chromosome 1"/>
</dbReference>
<keyword evidence="3" id="KW-1185">Reference proteome</keyword>
<gene>
    <name evidence="2" type="primary">Vigan.01G206800</name>
    <name evidence="2" type="ORF">VIGAN_01206800</name>
</gene>
<dbReference type="PANTHER" id="PTHR35046:SF26">
    <property type="entry name" value="RNA-DIRECTED DNA POLYMERASE"/>
    <property type="match status" value="1"/>
</dbReference>
<feature type="domain" description="Integrase zinc-binding" evidence="1">
    <location>
        <begin position="1"/>
        <end position="32"/>
    </location>
</feature>
<sequence length="97" mass="10950">MARVSAQFFWKNMHKDITAFVQQCMVCQQAKTSTTLPAGLLQPLPIPHQIWEDITMDFIVGLPPSEGFTVILVIVDRLSKYAHFALLKSDFNSKKVA</sequence>
<proteinExistence type="predicted"/>
<dbReference type="PANTHER" id="PTHR35046">
    <property type="entry name" value="ZINC KNUCKLE (CCHC-TYPE) FAMILY PROTEIN"/>
    <property type="match status" value="1"/>
</dbReference>
<evidence type="ECO:0000259" key="1">
    <source>
        <dbReference type="Pfam" id="PF17921"/>
    </source>
</evidence>
<dbReference type="Gene3D" id="1.10.340.70">
    <property type="match status" value="1"/>
</dbReference>
<dbReference type="InterPro" id="IPR012337">
    <property type="entry name" value="RNaseH-like_sf"/>
</dbReference>
<evidence type="ECO:0000313" key="2">
    <source>
        <dbReference type="EMBL" id="BAT74404.1"/>
    </source>
</evidence>